<dbReference type="InterPro" id="IPR004860">
    <property type="entry name" value="LAGLIDADG_dom"/>
</dbReference>
<protein>
    <recommendedName>
        <fullName evidence="1">Homing endonuclease LAGLIDADG domain-containing protein</fullName>
    </recommendedName>
</protein>
<accession>A0AAT9V7L6</accession>
<dbReference type="SUPFAM" id="SSF55608">
    <property type="entry name" value="Homing endonucleases"/>
    <property type="match status" value="1"/>
</dbReference>
<sequence>MPRLSPRETAIRDAEIIRLYSVEKLSCNKIAPMFNMTVPSVHKRLVKHGVKTRSNKENSRKYFCDEDFFEVIDTEDKAYWLGFIYADGYVSSNRKYGQKVVGLLLSNEDYDHVRKFNSSIKSSYPIKTYESLNTFGEREYTSSYARVVITSDKMFNDLVDKGVVEHKTNVLKFPSVDILPVDLQRHFIRGYFDGDGCITWTGNEISRVNLKIVGTPEFIKGMLDASGVTARIELRYKDRDNVVTAVLARKHGLIKFLDYMYKKSSIHLGRKYNKYVEVMQGLQSIQDKSNMIIERRNEILSYIREHPNETYAQMARKLGLNSKQAIQWYVSTYLK</sequence>
<dbReference type="EMBL" id="OQ846916">
    <property type="protein sequence ID" value="WJJ55301.1"/>
    <property type="molecule type" value="Genomic_DNA"/>
</dbReference>
<dbReference type="Pfam" id="PF14528">
    <property type="entry name" value="LAGLIDADG_3"/>
    <property type="match status" value="1"/>
</dbReference>
<gene>
    <name evidence="2" type="ORF">QB910_000057</name>
</gene>
<dbReference type="Gene3D" id="3.10.28.10">
    <property type="entry name" value="Homing endonucleases"/>
    <property type="match status" value="1"/>
</dbReference>
<feature type="domain" description="Homing endonuclease LAGLIDADG" evidence="1">
    <location>
        <begin position="183"/>
        <end position="256"/>
    </location>
</feature>
<organism evidence="2">
    <name type="scientific">Alicyclobacillus phage KKP_3916</name>
    <dbReference type="NCBI Taxonomy" id="3040651"/>
    <lineage>
        <taxon>Viruses</taxon>
        <taxon>Duplodnaviria</taxon>
        <taxon>Heunggongvirae</taxon>
        <taxon>Uroviricota</taxon>
        <taxon>Caudoviricetes</taxon>
    </lineage>
</organism>
<evidence type="ECO:0000259" key="1">
    <source>
        <dbReference type="Pfam" id="PF14528"/>
    </source>
</evidence>
<dbReference type="GO" id="GO:0004519">
    <property type="term" value="F:endonuclease activity"/>
    <property type="evidence" value="ECO:0007669"/>
    <property type="project" value="InterPro"/>
</dbReference>
<proteinExistence type="predicted"/>
<dbReference type="InterPro" id="IPR027434">
    <property type="entry name" value="Homing_endonucl"/>
</dbReference>
<reference evidence="2" key="1">
    <citation type="submission" date="2023-04" db="EMBL/GenBank/DDBJ databases">
        <title>Characterization and genome study of newly isolated Alicyclobacillus-specific phaga.</title>
        <authorList>
            <person name="Shymialevich D."/>
            <person name="Wojcicki M."/>
            <person name="Srednicka P."/>
            <person name="Swider O."/>
        </authorList>
    </citation>
    <scope>NUCLEOTIDE SEQUENCE</scope>
</reference>
<name>A0AAT9V7L6_9CAUD</name>
<evidence type="ECO:0000313" key="2">
    <source>
        <dbReference type="EMBL" id="WJJ55301.1"/>
    </source>
</evidence>